<gene>
    <name evidence="1" type="ORF">GPUH_LOCUS6255</name>
</gene>
<evidence type="ECO:0000313" key="3">
    <source>
        <dbReference type="WBParaSite" id="GPUH_0000626501-mRNA-1"/>
    </source>
</evidence>
<evidence type="ECO:0000313" key="1">
    <source>
        <dbReference type="EMBL" id="VDK54014.1"/>
    </source>
</evidence>
<reference evidence="3" key="1">
    <citation type="submission" date="2016-06" db="UniProtKB">
        <authorList>
            <consortium name="WormBaseParasite"/>
        </authorList>
    </citation>
    <scope>IDENTIFICATION</scope>
</reference>
<dbReference type="Proteomes" id="UP000271098">
    <property type="component" value="Unassembled WGS sequence"/>
</dbReference>
<dbReference type="WBParaSite" id="GPUH_0000626501-mRNA-1">
    <property type="protein sequence ID" value="GPUH_0000626501-mRNA-1"/>
    <property type="gene ID" value="GPUH_0000626501"/>
</dbReference>
<protein>
    <submittedName>
        <fullName evidence="3">ECR1_N domain-containing protein</fullName>
    </submittedName>
</protein>
<proteinExistence type="predicted"/>
<name>A0A183DC16_9BILA</name>
<dbReference type="AlphaFoldDB" id="A0A183DC16"/>
<reference evidence="1 2" key="2">
    <citation type="submission" date="2018-11" db="EMBL/GenBank/DDBJ databases">
        <authorList>
            <consortium name="Pathogen Informatics"/>
        </authorList>
    </citation>
    <scope>NUCLEOTIDE SEQUENCE [LARGE SCALE GENOMIC DNA]</scope>
</reference>
<dbReference type="EMBL" id="UYRT01014453">
    <property type="protein sequence ID" value="VDK54014.1"/>
    <property type="molecule type" value="Genomic_DNA"/>
</dbReference>
<accession>A0A183DC16</accession>
<evidence type="ECO:0000313" key="2">
    <source>
        <dbReference type="Proteomes" id="UP000271098"/>
    </source>
</evidence>
<organism evidence="3">
    <name type="scientific">Gongylonema pulchrum</name>
    <dbReference type="NCBI Taxonomy" id="637853"/>
    <lineage>
        <taxon>Eukaryota</taxon>
        <taxon>Metazoa</taxon>
        <taxon>Ecdysozoa</taxon>
        <taxon>Nematoda</taxon>
        <taxon>Chromadorea</taxon>
        <taxon>Rhabditida</taxon>
        <taxon>Spirurina</taxon>
        <taxon>Spiruromorpha</taxon>
        <taxon>Spiruroidea</taxon>
        <taxon>Gongylonematidae</taxon>
        <taxon>Gongylonema</taxon>
    </lineage>
</organism>
<sequence>METFTGMYQQKVKYENNLITGEVQAILHGDVICYCHSIFPSVEESRLRRGSKAVFVQKNGSVEAEDERDALGCGPSLIGMQLLSIECSYSHVHLILSASETVSTLEVQGTCMDCIRC</sequence>
<keyword evidence="2" id="KW-1185">Reference proteome</keyword>